<proteinExistence type="predicted"/>
<dbReference type="InterPro" id="IPR011335">
    <property type="entry name" value="Restrct_endonuc-II-like"/>
</dbReference>
<dbReference type="EMBL" id="AM902716">
    <property type="protein sequence ID" value="CAP40550.1"/>
    <property type="molecule type" value="Genomic_DNA"/>
</dbReference>
<organism evidence="1 2">
    <name type="scientific">Bordetella petrii (strain ATCC BAA-461 / DSM 12804 / CCUG 43448 / CIP 107267 / Se-1111R)</name>
    <dbReference type="NCBI Taxonomy" id="340100"/>
    <lineage>
        <taxon>Bacteria</taxon>
        <taxon>Pseudomonadati</taxon>
        <taxon>Pseudomonadota</taxon>
        <taxon>Betaproteobacteria</taxon>
        <taxon>Burkholderiales</taxon>
        <taxon>Alcaligenaceae</taxon>
        <taxon>Bordetella</taxon>
    </lineage>
</organism>
<dbReference type="GO" id="GO:0003676">
    <property type="term" value="F:nucleic acid binding"/>
    <property type="evidence" value="ECO:0007669"/>
    <property type="project" value="InterPro"/>
</dbReference>
<gene>
    <name evidence="1" type="ordered locus">Bpet0219</name>
</gene>
<dbReference type="InterPro" id="IPR011856">
    <property type="entry name" value="tRNA_endonuc-like_dom_sf"/>
</dbReference>
<reference evidence="1 2" key="1">
    <citation type="journal article" date="2008" name="BMC Genomics">
        <title>The missing link: Bordetella petrii is endowed with both the metabolic versatility of environmental bacteria and virulence traits of pathogenic Bordetellae.</title>
        <authorList>
            <person name="Gross R."/>
            <person name="Guzman C.A."/>
            <person name="Sebaihia M."/>
            <person name="Martins Dos Santos V.A."/>
            <person name="Pieper D.H."/>
            <person name="Koebnik R."/>
            <person name="Lechner M."/>
            <person name="Bartels D."/>
            <person name="Buhrmester J."/>
            <person name="Choudhuri J.V."/>
            <person name="Ebensen T."/>
            <person name="Gaigalat L."/>
            <person name="Herrmann S."/>
            <person name="Khachane A.N."/>
            <person name="Larisch C."/>
            <person name="Link S."/>
            <person name="Linke B."/>
            <person name="Meyer F."/>
            <person name="Mormann S."/>
            <person name="Nakunst D."/>
            <person name="Rueckert C."/>
            <person name="Schneiker-Bekel S."/>
            <person name="Schulze K."/>
            <person name="Vorhoelter F.J."/>
            <person name="Yevsa T."/>
            <person name="Engle J.T."/>
            <person name="Goldman W.E."/>
            <person name="Puehler A."/>
            <person name="Goebel U.B."/>
            <person name="Goesmann A."/>
            <person name="Bloecker H."/>
            <person name="Kaiser O."/>
            <person name="Martinez-Arias R."/>
        </authorList>
    </citation>
    <scope>NUCLEOTIDE SEQUENCE [LARGE SCALE GENOMIC DNA]</scope>
    <source>
        <strain evidence="2">ATCC BAA-461 / DSM 12804 / CCUG 43448 / CIP 107267 / Se-1111R</strain>
    </source>
</reference>
<evidence type="ECO:0000313" key="2">
    <source>
        <dbReference type="Proteomes" id="UP000001225"/>
    </source>
</evidence>
<dbReference type="SUPFAM" id="SSF52980">
    <property type="entry name" value="Restriction endonuclease-like"/>
    <property type="match status" value="1"/>
</dbReference>
<dbReference type="AlphaFoldDB" id="A9HXQ5"/>
<name>A9HXQ5_BORPD</name>
<keyword evidence="2" id="KW-1185">Reference proteome</keyword>
<sequence>MARSSLRSLSRLQAIERRQCPPGWGSEYVPSMRATRDEAPKISRPSTVYSDKIGRDIHLMSLPERAACLLALYNPRLFDLHEQHMLSPYPTEHPLAGHTLAKSQQLPRLAGTIAVADRMNMIGKHPTVWDTDEAHRNEDSNRIPFPYIGDLLLFLADTQGAYCVNWTVKKNAAQFGTPAASMRRGDTRFNKSSDDSRHRLEEQYFADGGIRTVRVSAEEIDANLIANLTLLVSRESAYRGMAGHIRETALQAYKEILESGLPPISVIAEMTRILDCSRNDCLTLLYGAIWNRDLRVDLYVPVLPDRPLRRERSDVLTDYRHWFAR</sequence>
<dbReference type="Proteomes" id="UP000001225">
    <property type="component" value="Chromosome"/>
</dbReference>
<evidence type="ECO:0000313" key="1">
    <source>
        <dbReference type="EMBL" id="CAP40550.1"/>
    </source>
</evidence>
<accession>A9HXQ5</accession>
<dbReference type="KEGG" id="bpt:Bpet0219"/>
<protein>
    <submittedName>
        <fullName evidence="1">Uncharacterized protein</fullName>
    </submittedName>
</protein>
<dbReference type="eggNOG" id="ENOG5032687">
    <property type="taxonomic scope" value="Bacteria"/>
</dbReference>
<dbReference type="STRING" id="94624.Bpet0219"/>
<dbReference type="Gene3D" id="3.40.1350.10">
    <property type="match status" value="1"/>
</dbReference>